<dbReference type="SUPFAM" id="SSF51735">
    <property type="entry name" value="NAD(P)-binding Rossmann-fold domains"/>
    <property type="match status" value="1"/>
</dbReference>
<dbReference type="GO" id="GO:0048040">
    <property type="term" value="F:UDP-glucuronate decarboxylase activity"/>
    <property type="evidence" value="ECO:0007669"/>
    <property type="project" value="TreeGrafter"/>
</dbReference>
<evidence type="ECO:0000313" key="6">
    <source>
        <dbReference type="EMBL" id="OGH68374.1"/>
    </source>
</evidence>
<evidence type="ECO:0000313" key="7">
    <source>
        <dbReference type="Proteomes" id="UP000176413"/>
    </source>
</evidence>
<evidence type="ECO:0000256" key="4">
    <source>
        <dbReference type="ARBA" id="ARBA00023239"/>
    </source>
</evidence>
<dbReference type="PANTHER" id="PTHR43078:SF6">
    <property type="entry name" value="UDP-GLUCURONIC ACID DECARBOXYLASE 1"/>
    <property type="match status" value="1"/>
</dbReference>
<accession>A0A1F6M9S4</accession>
<sequence length="341" mass="37339">MGTLVKIIAEDAQKIIDRISLDEIVGKTIVITGASGLIGTYLLATLHSFLTSQSKQTNIYALVQSDVSEHTRYFLNYAGAKILQGDLTDQNFLAKLPKADYIIHAAGYGQPGKFMENQIKTIELNTTATLALFEKLLPGGKFLFMSTSEVYSGLRNPPFNEQQIGTTNTTHPRSCYIEGKRCGETIVNAFRAKGVDAKSARLSLAYGPGTKSGDKRVINNFIYKALQGKIDLLDQGEAKRTYCYVADAVEILWHILLSGKEPIYNVGGESKTTIAELAKSVGTIVGAPVTFPNNSDNTVAGAPDDVFLDMSLVQREFGKKDFLPLDIGLKKTIEWQRALCR</sequence>
<name>A0A1F6M9S4_9BACT</name>
<dbReference type="AlphaFoldDB" id="A0A1F6M9S4"/>
<reference evidence="6 7" key="1">
    <citation type="journal article" date="2016" name="Nat. Commun.">
        <title>Thousands of microbial genomes shed light on interconnected biogeochemical processes in an aquifer system.</title>
        <authorList>
            <person name="Anantharaman K."/>
            <person name="Brown C.T."/>
            <person name="Hug L.A."/>
            <person name="Sharon I."/>
            <person name="Castelle C.J."/>
            <person name="Probst A.J."/>
            <person name="Thomas B.C."/>
            <person name="Singh A."/>
            <person name="Wilkins M.J."/>
            <person name="Karaoz U."/>
            <person name="Brodie E.L."/>
            <person name="Williams K.H."/>
            <person name="Hubbard S.S."/>
            <person name="Banfield J.F."/>
        </authorList>
    </citation>
    <scope>NUCLEOTIDE SEQUENCE [LARGE SCALE GENOMIC DNA]</scope>
</reference>
<dbReference type="GO" id="GO:0070403">
    <property type="term" value="F:NAD+ binding"/>
    <property type="evidence" value="ECO:0007669"/>
    <property type="project" value="InterPro"/>
</dbReference>
<organism evidence="6 7">
    <name type="scientific">Candidatus Magasanikbacteria bacterium RIFCSPHIGHO2_02_FULL_45_10</name>
    <dbReference type="NCBI Taxonomy" id="1798679"/>
    <lineage>
        <taxon>Bacteria</taxon>
        <taxon>Candidatus Magasanikiibacteriota</taxon>
    </lineage>
</organism>
<proteinExistence type="predicted"/>
<gene>
    <name evidence="6" type="ORF">A3D53_02820</name>
</gene>
<comment type="cofactor">
    <cofactor evidence="1">
        <name>NAD(+)</name>
        <dbReference type="ChEBI" id="CHEBI:57540"/>
    </cofactor>
</comment>
<keyword evidence="4" id="KW-0456">Lyase</keyword>
<feature type="domain" description="NAD-dependent epimerase/dehydratase" evidence="5">
    <location>
        <begin position="29"/>
        <end position="267"/>
    </location>
</feature>
<evidence type="ECO:0000256" key="3">
    <source>
        <dbReference type="ARBA" id="ARBA00023027"/>
    </source>
</evidence>
<evidence type="ECO:0000256" key="2">
    <source>
        <dbReference type="ARBA" id="ARBA00022793"/>
    </source>
</evidence>
<protein>
    <recommendedName>
        <fullName evidence="5">NAD-dependent epimerase/dehydratase domain-containing protein</fullName>
    </recommendedName>
</protein>
<dbReference type="Pfam" id="PF01370">
    <property type="entry name" value="Epimerase"/>
    <property type="match status" value="1"/>
</dbReference>
<keyword evidence="2" id="KW-0210">Decarboxylase</keyword>
<dbReference type="PANTHER" id="PTHR43078">
    <property type="entry name" value="UDP-GLUCURONIC ACID DECARBOXYLASE-RELATED"/>
    <property type="match status" value="1"/>
</dbReference>
<dbReference type="Gene3D" id="3.40.50.720">
    <property type="entry name" value="NAD(P)-binding Rossmann-like Domain"/>
    <property type="match status" value="1"/>
</dbReference>
<dbReference type="InterPro" id="IPR001509">
    <property type="entry name" value="Epimerase_deHydtase"/>
</dbReference>
<dbReference type="InterPro" id="IPR044516">
    <property type="entry name" value="UXS-like"/>
</dbReference>
<evidence type="ECO:0000259" key="5">
    <source>
        <dbReference type="Pfam" id="PF01370"/>
    </source>
</evidence>
<evidence type="ECO:0000256" key="1">
    <source>
        <dbReference type="ARBA" id="ARBA00001911"/>
    </source>
</evidence>
<keyword evidence="3" id="KW-0520">NAD</keyword>
<dbReference type="InterPro" id="IPR036291">
    <property type="entry name" value="NAD(P)-bd_dom_sf"/>
</dbReference>
<dbReference type="GO" id="GO:0005737">
    <property type="term" value="C:cytoplasm"/>
    <property type="evidence" value="ECO:0007669"/>
    <property type="project" value="TreeGrafter"/>
</dbReference>
<comment type="caution">
    <text evidence="6">The sequence shown here is derived from an EMBL/GenBank/DDBJ whole genome shotgun (WGS) entry which is preliminary data.</text>
</comment>
<dbReference type="EMBL" id="MFQA01000045">
    <property type="protein sequence ID" value="OGH68374.1"/>
    <property type="molecule type" value="Genomic_DNA"/>
</dbReference>
<dbReference type="GO" id="GO:0042732">
    <property type="term" value="P:D-xylose metabolic process"/>
    <property type="evidence" value="ECO:0007669"/>
    <property type="project" value="InterPro"/>
</dbReference>
<dbReference type="Proteomes" id="UP000176413">
    <property type="component" value="Unassembled WGS sequence"/>
</dbReference>